<dbReference type="PROSITE" id="PS51194">
    <property type="entry name" value="HELICASE_CTER"/>
    <property type="match status" value="1"/>
</dbReference>
<keyword evidence="2" id="KW-0067">ATP-binding</keyword>
<dbReference type="PANTHER" id="PTHR14074">
    <property type="entry name" value="HELICASE WITH DEATH DOMAIN-RELATED"/>
    <property type="match status" value="1"/>
</dbReference>
<dbReference type="InterPro" id="IPR011545">
    <property type="entry name" value="DEAD/DEAH_box_helicase_dom"/>
</dbReference>
<dbReference type="Pfam" id="PF00270">
    <property type="entry name" value="DEAD"/>
    <property type="match status" value="1"/>
</dbReference>
<keyword evidence="6" id="KW-1185">Reference proteome</keyword>
<dbReference type="InterPro" id="IPR041204">
    <property type="entry name" value="RIG-I-like_C"/>
</dbReference>
<evidence type="ECO:0000256" key="1">
    <source>
        <dbReference type="ARBA" id="ARBA00022741"/>
    </source>
</evidence>
<dbReference type="InterPro" id="IPR014001">
    <property type="entry name" value="Helicase_ATP-bd"/>
</dbReference>
<dbReference type="GO" id="GO:0003676">
    <property type="term" value="F:nucleic acid binding"/>
    <property type="evidence" value="ECO:0007669"/>
    <property type="project" value="InterPro"/>
</dbReference>
<feature type="domain" description="Helicase ATP-binding" evidence="3">
    <location>
        <begin position="77"/>
        <end position="242"/>
    </location>
</feature>
<keyword evidence="1" id="KW-0547">Nucleotide-binding</keyword>
<dbReference type="InterPro" id="IPR051363">
    <property type="entry name" value="RLR_Helicase"/>
</dbReference>
<evidence type="ECO:0000259" key="3">
    <source>
        <dbReference type="PROSITE" id="PS51192"/>
    </source>
</evidence>
<dbReference type="Pfam" id="PF00271">
    <property type="entry name" value="Helicase_C"/>
    <property type="match status" value="1"/>
</dbReference>
<dbReference type="AlphaFoldDB" id="A0A2G8LII7"/>
<name>A0A2G8LII7_STIJA</name>
<evidence type="ECO:0000313" key="5">
    <source>
        <dbReference type="EMBL" id="PIK60067.1"/>
    </source>
</evidence>
<dbReference type="PROSITE" id="PS51192">
    <property type="entry name" value="HELICASE_ATP_BIND_1"/>
    <property type="match status" value="1"/>
</dbReference>
<dbReference type="Gene3D" id="3.40.50.300">
    <property type="entry name" value="P-loop containing nucleotide triphosphate hydrolases"/>
    <property type="match status" value="2"/>
</dbReference>
<dbReference type="EMBL" id="MRZV01000066">
    <property type="protein sequence ID" value="PIK60067.1"/>
    <property type="molecule type" value="Genomic_DNA"/>
</dbReference>
<dbReference type="InterPro" id="IPR027417">
    <property type="entry name" value="P-loop_NTPase"/>
</dbReference>
<dbReference type="PANTHER" id="PTHR14074:SF36">
    <property type="entry name" value="RNA HELICASE"/>
    <property type="match status" value="1"/>
</dbReference>
<feature type="domain" description="Helicase C-terminal" evidence="4">
    <location>
        <begin position="414"/>
        <end position="576"/>
    </location>
</feature>
<evidence type="ECO:0000313" key="6">
    <source>
        <dbReference type="Proteomes" id="UP000230750"/>
    </source>
</evidence>
<accession>A0A2G8LII7</accession>
<evidence type="ECO:0008006" key="7">
    <source>
        <dbReference type="Google" id="ProtNLM"/>
    </source>
</evidence>
<evidence type="ECO:0000256" key="2">
    <source>
        <dbReference type="ARBA" id="ARBA00022840"/>
    </source>
</evidence>
<dbReference type="STRING" id="307972.A0A2G8LII7"/>
<protein>
    <recommendedName>
        <fullName evidence="7">RNA helicase</fullName>
    </recommendedName>
</protein>
<dbReference type="SMART" id="SM00490">
    <property type="entry name" value="HELICc"/>
    <property type="match status" value="1"/>
</dbReference>
<dbReference type="InterPro" id="IPR001650">
    <property type="entry name" value="Helicase_C-like"/>
</dbReference>
<dbReference type="GO" id="GO:0005737">
    <property type="term" value="C:cytoplasm"/>
    <property type="evidence" value="ECO:0007669"/>
    <property type="project" value="TreeGrafter"/>
</dbReference>
<proteinExistence type="predicted"/>
<gene>
    <name evidence="5" type="ORF">BSL78_02972</name>
</gene>
<comment type="caution">
    <text evidence="5">The sequence shown here is derived from an EMBL/GenBank/DDBJ whole genome shotgun (WGS) entry which is preliminary data.</text>
</comment>
<dbReference type="OrthoDB" id="6267905at2759"/>
<dbReference type="GO" id="GO:0005524">
    <property type="term" value="F:ATP binding"/>
    <property type="evidence" value="ECO:0007669"/>
    <property type="project" value="UniProtKB-KW"/>
</dbReference>
<dbReference type="Gene3D" id="1.20.1320.30">
    <property type="match status" value="1"/>
</dbReference>
<evidence type="ECO:0000259" key="4">
    <source>
        <dbReference type="PROSITE" id="PS51194"/>
    </source>
</evidence>
<dbReference type="Pfam" id="PF18119">
    <property type="entry name" value="RIG-I_C"/>
    <property type="match status" value="1"/>
</dbReference>
<dbReference type="SUPFAM" id="SSF52540">
    <property type="entry name" value="P-loop containing nucleoside triphosphate hydrolases"/>
    <property type="match status" value="1"/>
</dbReference>
<dbReference type="Proteomes" id="UP000230750">
    <property type="component" value="Unassembled WGS sequence"/>
</dbReference>
<organism evidence="5 6">
    <name type="scientific">Stichopus japonicus</name>
    <name type="common">Sea cucumber</name>
    <dbReference type="NCBI Taxonomy" id="307972"/>
    <lineage>
        <taxon>Eukaryota</taxon>
        <taxon>Metazoa</taxon>
        <taxon>Echinodermata</taxon>
        <taxon>Eleutherozoa</taxon>
        <taxon>Echinozoa</taxon>
        <taxon>Holothuroidea</taxon>
        <taxon>Aspidochirotacea</taxon>
        <taxon>Aspidochirotida</taxon>
        <taxon>Stichopodidae</taxon>
        <taxon>Apostichopus</taxon>
    </lineage>
</organism>
<sequence length="601" mass="68084">MIMSVIEQLEAIQERFGNAKAALHLCFSLLRCAVDWPPTFVRAVEKCSYEESLFEELKTILSARDVTESLQSVYVSDKSGSKGSPLTLAVKVSKMGLLSTILQVRLAKQQRDKLEDLIGTKTRDIRSVIGDNIEINCSLLSIMNADNVCITVMTAQVLLNGLQEFSAEKKVHLKDISLLVLDECHHAQKEHPYNRIMKLYLQKRLGSEKHDGPLPQIVAMTATLGTGGSTTTKEAMKHIFQLCANLDAHVIQPVPHHDETFLKFLNIPEDIGPITVKPRKKDPFRAVLENVMKKVEEKIASCMGGSGTFGDVSVVPRCQRDTQNYETWIANLKKKCSELRNQLRSEQHQTVMICLENLKMYNKALCMHRDVRPKDAIRYLNHQIEALRDRTGIAMMSWSNYLKDELTASIADTDANPLLEKIKEMFLSTYLANPESRAILFTRTRPYTKALKEWLNEDEELQNLNLNPGRVIGSQDPEISKSEGDETIHKFRLGEHKVVVSTNVLEEGFDLQACNLVIRHNYVPSETGHTQVKGRGRAKASKSFLVALEETGRDFKAHEMNNKMREEWSKRLLDENIKHDSIGNYRKNQRTADSTLGDVVQ</sequence>
<reference evidence="5 6" key="1">
    <citation type="journal article" date="2017" name="PLoS Biol.">
        <title>The sea cucumber genome provides insights into morphological evolution and visceral regeneration.</title>
        <authorList>
            <person name="Zhang X."/>
            <person name="Sun L."/>
            <person name="Yuan J."/>
            <person name="Sun Y."/>
            <person name="Gao Y."/>
            <person name="Zhang L."/>
            <person name="Li S."/>
            <person name="Dai H."/>
            <person name="Hamel J.F."/>
            <person name="Liu C."/>
            <person name="Yu Y."/>
            <person name="Liu S."/>
            <person name="Lin W."/>
            <person name="Guo K."/>
            <person name="Jin S."/>
            <person name="Xu P."/>
            <person name="Storey K.B."/>
            <person name="Huan P."/>
            <person name="Zhang T."/>
            <person name="Zhou Y."/>
            <person name="Zhang J."/>
            <person name="Lin C."/>
            <person name="Li X."/>
            <person name="Xing L."/>
            <person name="Huo D."/>
            <person name="Sun M."/>
            <person name="Wang L."/>
            <person name="Mercier A."/>
            <person name="Li F."/>
            <person name="Yang H."/>
            <person name="Xiang J."/>
        </authorList>
    </citation>
    <scope>NUCLEOTIDE SEQUENCE [LARGE SCALE GENOMIC DNA]</scope>
    <source>
        <strain evidence="5">Shaxun</strain>
        <tissue evidence="5">Muscle</tissue>
    </source>
</reference>